<gene>
    <name evidence="1" type="ORF">FKG95_19230</name>
</gene>
<evidence type="ECO:0000313" key="1">
    <source>
        <dbReference type="EMBL" id="TQV77699.1"/>
    </source>
</evidence>
<sequence>MGHRDLEIGRLHRAIALELSALGEFTPYVADANEPDPRYLGYGVRAPEMRRVISDLKSEFVSLQTEQKVELAIRLIASGYGEQKSVALALLEQVPEYFTPERFDCLESLMRGLHGWSKIDGFTKLFLRQILEAYEAELIDLLKSWNADADLWLRRASVVIFTRKVAKSRLYKDVALANCNSLINDPEHLVQTGVGWCLRDLMRWHKEEILQYVIDLRRKGVSSKITLYALRDVKGEERRVVLDQSARVR</sequence>
<proteinExistence type="predicted"/>
<evidence type="ECO:0000313" key="2">
    <source>
        <dbReference type="Proteomes" id="UP000315252"/>
    </source>
</evidence>
<comment type="caution">
    <text evidence="1">The sequence shown here is derived from an EMBL/GenBank/DDBJ whole genome shotgun (WGS) entry which is preliminary data.</text>
</comment>
<dbReference type="Proteomes" id="UP000315252">
    <property type="component" value="Unassembled WGS sequence"/>
</dbReference>
<dbReference type="PANTHER" id="PTHR34070">
    <property type="entry name" value="ARMADILLO-TYPE FOLD"/>
    <property type="match status" value="1"/>
</dbReference>
<reference evidence="1 2" key="1">
    <citation type="submission" date="2019-06" db="EMBL/GenBank/DDBJ databases">
        <title>Whole genome sequence for Rhodospirillaceae sp. R148.</title>
        <authorList>
            <person name="Wang G."/>
        </authorList>
    </citation>
    <scope>NUCLEOTIDE SEQUENCE [LARGE SCALE GENOMIC DNA]</scope>
    <source>
        <strain evidence="1 2">R148</strain>
    </source>
</reference>
<dbReference type="InterPro" id="IPR014825">
    <property type="entry name" value="DNA_alkylation"/>
</dbReference>
<dbReference type="Gene3D" id="1.25.10.90">
    <property type="match status" value="1"/>
</dbReference>
<dbReference type="Pfam" id="PF08713">
    <property type="entry name" value="DNA_alkylation"/>
    <property type="match status" value="1"/>
</dbReference>
<name>A0A545TKE3_9PROT</name>
<dbReference type="EMBL" id="VHSH01000007">
    <property type="protein sequence ID" value="TQV77699.1"/>
    <property type="molecule type" value="Genomic_DNA"/>
</dbReference>
<accession>A0A545TKE3</accession>
<dbReference type="InterPro" id="IPR016024">
    <property type="entry name" value="ARM-type_fold"/>
</dbReference>
<dbReference type="RefSeq" id="WP_142898043.1">
    <property type="nucleotide sequence ID" value="NZ_ML660058.1"/>
</dbReference>
<dbReference type="AlphaFoldDB" id="A0A545TKE3"/>
<dbReference type="PANTHER" id="PTHR34070:SF1">
    <property type="entry name" value="DNA ALKYLATION REPAIR PROTEIN"/>
    <property type="match status" value="1"/>
</dbReference>
<protein>
    <submittedName>
        <fullName evidence="1">DNA alkylation repair protein</fullName>
    </submittedName>
</protein>
<keyword evidence="2" id="KW-1185">Reference proteome</keyword>
<dbReference type="SUPFAM" id="SSF48371">
    <property type="entry name" value="ARM repeat"/>
    <property type="match status" value="1"/>
</dbReference>
<dbReference type="OrthoDB" id="9775346at2"/>
<organism evidence="1 2">
    <name type="scientific">Denitrobaculum tricleocarpae</name>
    <dbReference type="NCBI Taxonomy" id="2591009"/>
    <lineage>
        <taxon>Bacteria</taxon>
        <taxon>Pseudomonadati</taxon>
        <taxon>Pseudomonadota</taxon>
        <taxon>Alphaproteobacteria</taxon>
        <taxon>Rhodospirillales</taxon>
        <taxon>Rhodospirillaceae</taxon>
        <taxon>Denitrobaculum</taxon>
    </lineage>
</organism>
<dbReference type="CDD" id="cd06561">
    <property type="entry name" value="AlkD_like"/>
    <property type="match status" value="1"/>
</dbReference>